<feature type="compositionally biased region" description="Low complexity" evidence="4">
    <location>
        <begin position="700"/>
        <end position="709"/>
    </location>
</feature>
<dbReference type="SMART" id="SM00365">
    <property type="entry name" value="LRR_SD22"/>
    <property type="match status" value="7"/>
</dbReference>
<feature type="chain" id="PRO_5043371186" description="Insulin-like growth factor-binding protein complex acid labile subunit" evidence="6">
    <location>
        <begin position="29"/>
        <end position="791"/>
    </location>
</feature>
<evidence type="ECO:0000256" key="1">
    <source>
        <dbReference type="ARBA" id="ARBA00022614"/>
    </source>
</evidence>
<dbReference type="PROSITE" id="PS51257">
    <property type="entry name" value="PROKAR_LIPOPROTEIN"/>
    <property type="match status" value="1"/>
</dbReference>
<dbReference type="GO" id="GO:0005615">
    <property type="term" value="C:extracellular space"/>
    <property type="evidence" value="ECO:0007669"/>
    <property type="project" value="TreeGrafter"/>
</dbReference>
<keyword evidence="1" id="KW-0433">Leucine-rich repeat</keyword>
<sequence length="791" mass="91396">MEERLMMMHRDVPLLLITWLTILSIASCQSVCPVRCLCYLNQMPSTIECSRQGLQTFPENISDAVEHLDLSSNLLAKITDEINRLTELEYLNLAKNQLTSLPNNLKELKKLRRLDLSDNIIANTADIASINQLPSLMVLYISKNQLLDLKGLTSEVLQAVDAGHCLIKALGNTSLNGLPALTSLNLAGNPLKIIETPVSRTLRWLDMSDCVLNYLYPDTLSRLPELEELRLVNNPTLVYSTRYSTLQHPKLKRLDVSRCNLDRPGLHGFPSLMHAYLSRNTIRILPDRIFAKNKELTHLYLSANNLERLNASTFDGLMKLQALDLSANNLENVHAMAFQENIDLRLLNLSYNSLHRFPDLLSLVTSLDLSFNLISRFNANSLENMPRIRSLSLRNNQLQLLPRGLKSKTLKVLDVQRNRLVELHNDSFAELPSLQKIDLSGNRLTEAMDPDIFQKNRDLTVIRLGDNPWRCDCTQLYVIYEYLTVPVDKTVPSSLICQNPANVSGYSWETACFDAWNTDLYYNKDRTWGMVMVSLLILLVLCGSVVSIKHTMRIKRRVMEQRRQLDLTEERERLRLLHARRNQRLEEEVEGLENSAEPRINPLELIGPPTYEEAVQMPRLVHSMDALNEISIENDFLRPMSSVDNLRTKKRRTRRTKTSRKRTQSEDDLLRREERRQERIRRERNNSSGNICETVDQSQNSNPRNSRISTTRRSRRHSVVDESLESNNSKDKSRPQTPNTRKKKRRQVFQDEHVTDDEASDVQIMDRSFVIREFQREPRSGYRDSFVERES</sequence>
<keyword evidence="3" id="KW-0677">Repeat</keyword>
<keyword evidence="5" id="KW-0472">Membrane</keyword>
<dbReference type="GO" id="GO:0031012">
    <property type="term" value="C:extracellular matrix"/>
    <property type="evidence" value="ECO:0007669"/>
    <property type="project" value="TreeGrafter"/>
</dbReference>
<accession>A0AAV2NJQ4</accession>
<dbReference type="Pfam" id="PF13855">
    <property type="entry name" value="LRR_8"/>
    <property type="match status" value="3"/>
</dbReference>
<keyword evidence="5" id="KW-1133">Transmembrane helix</keyword>
<dbReference type="Gene3D" id="3.80.10.10">
    <property type="entry name" value="Ribonuclease Inhibitor"/>
    <property type="match status" value="4"/>
</dbReference>
<dbReference type="SUPFAM" id="SSF52047">
    <property type="entry name" value="RNI-like"/>
    <property type="match status" value="1"/>
</dbReference>
<dbReference type="InterPro" id="IPR003591">
    <property type="entry name" value="Leu-rich_rpt_typical-subtyp"/>
</dbReference>
<evidence type="ECO:0000256" key="5">
    <source>
        <dbReference type="SAM" id="Phobius"/>
    </source>
</evidence>
<keyword evidence="2 6" id="KW-0732">Signal</keyword>
<evidence type="ECO:0008006" key="9">
    <source>
        <dbReference type="Google" id="ProtNLM"/>
    </source>
</evidence>
<evidence type="ECO:0000256" key="2">
    <source>
        <dbReference type="ARBA" id="ARBA00022729"/>
    </source>
</evidence>
<evidence type="ECO:0000256" key="6">
    <source>
        <dbReference type="SAM" id="SignalP"/>
    </source>
</evidence>
<dbReference type="PRINTS" id="PR00019">
    <property type="entry name" value="LEURICHRPT"/>
</dbReference>
<dbReference type="InterPro" id="IPR050328">
    <property type="entry name" value="Dev_Immune_Receptor"/>
</dbReference>
<dbReference type="SUPFAM" id="SSF52058">
    <property type="entry name" value="L domain-like"/>
    <property type="match status" value="1"/>
</dbReference>
<dbReference type="SMART" id="SM00369">
    <property type="entry name" value="LRR_TYP"/>
    <property type="match status" value="10"/>
</dbReference>
<dbReference type="PANTHER" id="PTHR24373:SF370">
    <property type="entry name" value="FISH-LIPS, ISOFORM E"/>
    <property type="match status" value="1"/>
</dbReference>
<dbReference type="AlphaFoldDB" id="A0AAV2NJQ4"/>
<organism evidence="7 8">
    <name type="scientific">Lasius platythorax</name>
    <dbReference type="NCBI Taxonomy" id="488582"/>
    <lineage>
        <taxon>Eukaryota</taxon>
        <taxon>Metazoa</taxon>
        <taxon>Ecdysozoa</taxon>
        <taxon>Arthropoda</taxon>
        <taxon>Hexapoda</taxon>
        <taxon>Insecta</taxon>
        <taxon>Pterygota</taxon>
        <taxon>Neoptera</taxon>
        <taxon>Endopterygota</taxon>
        <taxon>Hymenoptera</taxon>
        <taxon>Apocrita</taxon>
        <taxon>Aculeata</taxon>
        <taxon>Formicoidea</taxon>
        <taxon>Formicidae</taxon>
        <taxon>Formicinae</taxon>
        <taxon>Lasius</taxon>
        <taxon>Lasius</taxon>
    </lineage>
</organism>
<dbReference type="PANTHER" id="PTHR24373">
    <property type="entry name" value="SLIT RELATED LEUCINE-RICH REPEAT NEURONAL PROTEIN"/>
    <property type="match status" value="1"/>
</dbReference>
<gene>
    <name evidence="7" type="ORF">LPLAT_LOCUS6069</name>
</gene>
<dbReference type="EMBL" id="OZ034825">
    <property type="protein sequence ID" value="CAL1679970.1"/>
    <property type="molecule type" value="Genomic_DNA"/>
</dbReference>
<feature type="signal peptide" evidence="6">
    <location>
        <begin position="1"/>
        <end position="28"/>
    </location>
</feature>
<dbReference type="InterPro" id="IPR032675">
    <property type="entry name" value="LRR_dom_sf"/>
</dbReference>
<dbReference type="Proteomes" id="UP001497644">
    <property type="component" value="Chromosome 2"/>
</dbReference>
<feature type="compositionally biased region" description="Basic and acidic residues" evidence="4">
    <location>
        <begin position="663"/>
        <end position="685"/>
    </location>
</feature>
<evidence type="ECO:0000313" key="7">
    <source>
        <dbReference type="EMBL" id="CAL1679970.1"/>
    </source>
</evidence>
<dbReference type="InterPro" id="IPR001611">
    <property type="entry name" value="Leu-rich_rpt"/>
</dbReference>
<evidence type="ECO:0000256" key="3">
    <source>
        <dbReference type="ARBA" id="ARBA00022737"/>
    </source>
</evidence>
<reference evidence="7" key="1">
    <citation type="submission" date="2024-04" db="EMBL/GenBank/DDBJ databases">
        <authorList>
            <consortium name="Molecular Ecology Group"/>
        </authorList>
    </citation>
    <scope>NUCLEOTIDE SEQUENCE</scope>
</reference>
<dbReference type="PROSITE" id="PS51450">
    <property type="entry name" value="LRR"/>
    <property type="match status" value="2"/>
</dbReference>
<name>A0AAV2NJQ4_9HYME</name>
<feature type="transmembrane region" description="Helical" evidence="5">
    <location>
        <begin position="528"/>
        <end position="548"/>
    </location>
</feature>
<feature type="compositionally biased region" description="Polar residues" evidence="4">
    <location>
        <begin position="686"/>
        <end position="699"/>
    </location>
</feature>
<evidence type="ECO:0000313" key="8">
    <source>
        <dbReference type="Proteomes" id="UP001497644"/>
    </source>
</evidence>
<keyword evidence="8" id="KW-1185">Reference proteome</keyword>
<keyword evidence="5" id="KW-0812">Transmembrane</keyword>
<proteinExistence type="predicted"/>
<feature type="compositionally biased region" description="Basic residues" evidence="4">
    <location>
        <begin position="648"/>
        <end position="662"/>
    </location>
</feature>
<evidence type="ECO:0000256" key="4">
    <source>
        <dbReference type="SAM" id="MobiDB-lite"/>
    </source>
</evidence>
<feature type="region of interest" description="Disordered" evidence="4">
    <location>
        <begin position="643"/>
        <end position="760"/>
    </location>
</feature>
<protein>
    <recommendedName>
        <fullName evidence="9">Insulin-like growth factor-binding protein complex acid labile subunit</fullName>
    </recommendedName>
</protein>